<sequence>MSFGSSAFKRGRDEEVTGNKRARVSVPSLRCIGLSDFRFGVPWPCPPPEVTVFAAFGDSELNQHMMPQQWPPAAPQPMSMPTGSAYHTPQAAYGMDMDMVDDNMLEDEEDEDEESPACGAALAARLAGDYRESNSNPVHPWNQNAPRMAHQLSASSLSSGTSSAAPGTPLDFPDQYCATFVDSNGQSRQFASSAPSTSSSLSVYPSIPAPSGMMDESAAFANYAMQHGFKHPSQKTQVGSIHISQPGMTQLSSDGPRTLDIPSFGWDVPSQSSRNGSHFG</sequence>
<reference evidence="3" key="1">
    <citation type="submission" date="2016-10" db="EMBL/GenBank/DDBJ databases">
        <authorList>
            <person name="Jeantristanb JTB J.-T."/>
            <person name="Ricardo R."/>
        </authorList>
    </citation>
    <scope>NUCLEOTIDE SEQUENCE [LARGE SCALE GENOMIC DNA]</scope>
</reference>
<evidence type="ECO:0000313" key="3">
    <source>
        <dbReference type="Proteomes" id="UP000249723"/>
    </source>
</evidence>
<evidence type="ECO:0000313" key="2">
    <source>
        <dbReference type="EMBL" id="SDA01836.1"/>
    </source>
</evidence>
<gene>
    <name evidence="2" type="ORF">BZ3500_MVSOF-1268-A1-R1_CHR10-2G02966</name>
</gene>
<dbReference type="AlphaFoldDB" id="A0A2X0K7F5"/>
<feature type="compositionally biased region" description="Polar residues" evidence="1">
    <location>
        <begin position="269"/>
        <end position="280"/>
    </location>
</feature>
<protein>
    <submittedName>
        <fullName evidence="2">BZ3500_MvSof-1268-A1-R1_Chr10-2g02966 protein</fullName>
    </submittedName>
</protein>
<accession>A0A2X0K7F5</accession>
<feature type="compositionally biased region" description="Polar residues" evidence="1">
    <location>
        <begin position="245"/>
        <end position="255"/>
    </location>
</feature>
<feature type="region of interest" description="Disordered" evidence="1">
    <location>
        <begin position="245"/>
        <end position="280"/>
    </location>
</feature>
<dbReference type="EMBL" id="FMWP01000117">
    <property type="protein sequence ID" value="SDA01836.1"/>
    <property type="molecule type" value="Genomic_DNA"/>
</dbReference>
<organism evidence="2 3">
    <name type="scientific">Microbotryum saponariae</name>
    <dbReference type="NCBI Taxonomy" id="289078"/>
    <lineage>
        <taxon>Eukaryota</taxon>
        <taxon>Fungi</taxon>
        <taxon>Dikarya</taxon>
        <taxon>Basidiomycota</taxon>
        <taxon>Pucciniomycotina</taxon>
        <taxon>Microbotryomycetes</taxon>
        <taxon>Microbotryales</taxon>
        <taxon>Microbotryaceae</taxon>
        <taxon>Microbotryum</taxon>
    </lineage>
</organism>
<keyword evidence="3" id="KW-1185">Reference proteome</keyword>
<dbReference type="Proteomes" id="UP000249723">
    <property type="component" value="Unassembled WGS sequence"/>
</dbReference>
<name>A0A2X0K7F5_9BASI</name>
<evidence type="ECO:0000256" key="1">
    <source>
        <dbReference type="SAM" id="MobiDB-lite"/>
    </source>
</evidence>
<proteinExistence type="predicted"/>
<dbReference type="OrthoDB" id="2538038at2759"/>